<keyword evidence="2" id="KW-0645">Protease</keyword>
<dbReference type="EMBL" id="SMMG02000005">
    <property type="protein sequence ID" value="KAA3474303.1"/>
    <property type="molecule type" value="Genomic_DNA"/>
</dbReference>
<keyword evidence="3" id="KW-1185">Reference proteome</keyword>
<name>A0A5B6VYZ3_9ROSI</name>
<evidence type="ECO:0000313" key="2">
    <source>
        <dbReference type="EMBL" id="KAA3474303.1"/>
    </source>
</evidence>
<gene>
    <name evidence="2" type="ORF">EPI10_024603</name>
</gene>
<dbReference type="PANTHER" id="PTHR35046">
    <property type="entry name" value="ZINC KNUCKLE (CCHC-TYPE) FAMILY PROTEIN"/>
    <property type="match status" value="1"/>
</dbReference>
<dbReference type="AlphaFoldDB" id="A0A5B6VYZ3"/>
<dbReference type="InterPro" id="IPR001584">
    <property type="entry name" value="Integrase_cat-core"/>
</dbReference>
<comment type="caution">
    <text evidence="2">The sequence shown here is derived from an EMBL/GenBank/DDBJ whole genome shotgun (WGS) entry which is preliminary data.</text>
</comment>
<evidence type="ECO:0000313" key="3">
    <source>
        <dbReference type="Proteomes" id="UP000325315"/>
    </source>
</evidence>
<dbReference type="Proteomes" id="UP000325315">
    <property type="component" value="Unassembled WGS sequence"/>
</dbReference>
<accession>A0A5B6VYZ3</accession>
<reference evidence="3" key="1">
    <citation type="journal article" date="2019" name="Plant Biotechnol. J.">
        <title>Genome sequencing of the Australian wild diploid species Gossypium australe highlights disease resistance and delayed gland morphogenesis.</title>
        <authorList>
            <person name="Cai Y."/>
            <person name="Cai X."/>
            <person name="Wang Q."/>
            <person name="Wang P."/>
            <person name="Zhang Y."/>
            <person name="Cai C."/>
            <person name="Xu Y."/>
            <person name="Wang K."/>
            <person name="Zhou Z."/>
            <person name="Wang C."/>
            <person name="Geng S."/>
            <person name="Li B."/>
            <person name="Dong Q."/>
            <person name="Hou Y."/>
            <person name="Wang H."/>
            <person name="Ai P."/>
            <person name="Liu Z."/>
            <person name="Yi F."/>
            <person name="Sun M."/>
            <person name="An G."/>
            <person name="Cheng J."/>
            <person name="Zhang Y."/>
            <person name="Shi Q."/>
            <person name="Xie Y."/>
            <person name="Shi X."/>
            <person name="Chang Y."/>
            <person name="Huang F."/>
            <person name="Chen Y."/>
            <person name="Hong S."/>
            <person name="Mi L."/>
            <person name="Sun Q."/>
            <person name="Zhang L."/>
            <person name="Zhou B."/>
            <person name="Peng R."/>
            <person name="Zhang X."/>
            <person name="Liu F."/>
        </authorList>
    </citation>
    <scope>NUCLEOTIDE SEQUENCE [LARGE SCALE GENOMIC DNA]</scope>
    <source>
        <strain evidence="3">cv. PA1801</strain>
    </source>
</reference>
<dbReference type="GO" id="GO:0006508">
    <property type="term" value="P:proteolysis"/>
    <property type="evidence" value="ECO:0007669"/>
    <property type="project" value="UniProtKB-KW"/>
</dbReference>
<organism evidence="2 3">
    <name type="scientific">Gossypium australe</name>
    <dbReference type="NCBI Taxonomy" id="47621"/>
    <lineage>
        <taxon>Eukaryota</taxon>
        <taxon>Viridiplantae</taxon>
        <taxon>Streptophyta</taxon>
        <taxon>Embryophyta</taxon>
        <taxon>Tracheophyta</taxon>
        <taxon>Spermatophyta</taxon>
        <taxon>Magnoliopsida</taxon>
        <taxon>eudicotyledons</taxon>
        <taxon>Gunneridae</taxon>
        <taxon>Pentapetalae</taxon>
        <taxon>rosids</taxon>
        <taxon>malvids</taxon>
        <taxon>Malvales</taxon>
        <taxon>Malvaceae</taxon>
        <taxon>Malvoideae</taxon>
        <taxon>Gossypium</taxon>
    </lineage>
</organism>
<dbReference type="Gene3D" id="3.30.420.10">
    <property type="entry name" value="Ribonuclease H-like superfamily/Ribonuclease H"/>
    <property type="match status" value="1"/>
</dbReference>
<dbReference type="OrthoDB" id="1909122at2759"/>
<sequence>MRCNRIYNRLTKSAHFLPVCTDYSLQKLAKLYILEVIRLHGVPLSIISYRDPRFTSQFWKKLHEALCTHLDFSTAFHPQIDGQFERVIQILEDIFRGCIIEFQGIWEEHFPLAKFSYNNIF</sequence>
<dbReference type="InterPro" id="IPR036397">
    <property type="entry name" value="RNaseH_sf"/>
</dbReference>
<dbReference type="GO" id="GO:0015074">
    <property type="term" value="P:DNA integration"/>
    <property type="evidence" value="ECO:0007669"/>
    <property type="project" value="InterPro"/>
</dbReference>
<dbReference type="GO" id="GO:0008233">
    <property type="term" value="F:peptidase activity"/>
    <property type="evidence" value="ECO:0007669"/>
    <property type="project" value="UniProtKB-KW"/>
</dbReference>
<dbReference type="GO" id="GO:0003676">
    <property type="term" value="F:nucleic acid binding"/>
    <property type="evidence" value="ECO:0007669"/>
    <property type="project" value="InterPro"/>
</dbReference>
<dbReference type="PROSITE" id="PS50994">
    <property type="entry name" value="INTEGRASE"/>
    <property type="match status" value="1"/>
</dbReference>
<keyword evidence="2" id="KW-0378">Hydrolase</keyword>
<proteinExistence type="predicted"/>
<dbReference type="InterPro" id="IPR012337">
    <property type="entry name" value="RNaseH-like_sf"/>
</dbReference>
<evidence type="ECO:0000259" key="1">
    <source>
        <dbReference type="PROSITE" id="PS50994"/>
    </source>
</evidence>
<feature type="domain" description="Integrase catalytic" evidence="1">
    <location>
        <begin position="1"/>
        <end position="121"/>
    </location>
</feature>
<dbReference type="SUPFAM" id="SSF53098">
    <property type="entry name" value="Ribonuclease H-like"/>
    <property type="match status" value="1"/>
</dbReference>
<dbReference type="PANTHER" id="PTHR35046:SF9">
    <property type="entry name" value="RNA-DIRECTED DNA POLYMERASE"/>
    <property type="match status" value="1"/>
</dbReference>
<protein>
    <submittedName>
        <fullName evidence="2">Gag protease polyprotein</fullName>
    </submittedName>
</protein>